<reference evidence="7 8" key="1">
    <citation type="journal article" date="2012" name="J. Bacteriol.">
        <title>Genome Sequence of Blastococcus saxobsidens DD2, a Stone-Inhabiting Bacterium.</title>
        <authorList>
            <person name="Chouaia B."/>
            <person name="Crotti E."/>
            <person name="Brusetti L."/>
            <person name="Daffonchio D."/>
            <person name="Essoussi I."/>
            <person name="Nouioui I."/>
            <person name="Sbissi I."/>
            <person name="Ghodhbane-Gtari F."/>
            <person name="Gtari M."/>
            <person name="Vacherie B."/>
            <person name="Barbe V."/>
            <person name="Medigue C."/>
            <person name="Gury J."/>
            <person name="Pujic P."/>
            <person name="Normand P."/>
        </authorList>
    </citation>
    <scope>NUCLEOTIDE SEQUENCE [LARGE SCALE GENOMIC DNA]</scope>
    <source>
        <strain evidence="7 8">DD2</strain>
    </source>
</reference>
<dbReference type="Gene3D" id="3.90.1720.10">
    <property type="entry name" value="endopeptidase domain like (from Nostoc punctiforme)"/>
    <property type="match status" value="1"/>
</dbReference>
<dbReference type="HOGENOM" id="CLU_034085_1_0_11"/>
<dbReference type="OrthoDB" id="5177647at2"/>
<feature type="domain" description="NlpC/P60" evidence="6">
    <location>
        <begin position="244"/>
        <end position="361"/>
    </location>
</feature>
<accession>H6RSS6</accession>
<feature type="coiled-coil region" evidence="5">
    <location>
        <begin position="193"/>
        <end position="227"/>
    </location>
</feature>
<dbReference type="Proteomes" id="UP000007517">
    <property type="component" value="Chromosome"/>
</dbReference>
<keyword evidence="4" id="KW-0788">Thiol protease</keyword>
<evidence type="ECO:0000256" key="2">
    <source>
        <dbReference type="ARBA" id="ARBA00022670"/>
    </source>
</evidence>
<evidence type="ECO:0000256" key="3">
    <source>
        <dbReference type="ARBA" id="ARBA00022801"/>
    </source>
</evidence>
<keyword evidence="8" id="KW-1185">Reference proteome</keyword>
<dbReference type="SUPFAM" id="SSF54001">
    <property type="entry name" value="Cysteine proteinases"/>
    <property type="match status" value="1"/>
</dbReference>
<dbReference type="InterPro" id="IPR000064">
    <property type="entry name" value="NLP_P60_dom"/>
</dbReference>
<name>H6RSS6_BLASD</name>
<dbReference type="AlphaFoldDB" id="H6RSS6"/>
<dbReference type="Pfam" id="PF00877">
    <property type="entry name" value="NLPC_P60"/>
    <property type="match status" value="1"/>
</dbReference>
<evidence type="ECO:0000256" key="1">
    <source>
        <dbReference type="ARBA" id="ARBA00007074"/>
    </source>
</evidence>
<dbReference type="STRING" id="1146883.BLASA_2120"/>
<evidence type="ECO:0000256" key="5">
    <source>
        <dbReference type="SAM" id="Coils"/>
    </source>
</evidence>
<keyword evidence="2" id="KW-0645">Protease</keyword>
<reference evidence="8" key="2">
    <citation type="submission" date="2012-02" db="EMBL/GenBank/DDBJ databases">
        <title>Complete genome sequence of Blastococcus saxobsidens strain DD2.</title>
        <authorList>
            <person name="Genoscope."/>
        </authorList>
    </citation>
    <scope>NUCLEOTIDE SEQUENCE [LARGE SCALE GENOMIC DNA]</scope>
    <source>
        <strain evidence="8">DD2</strain>
    </source>
</reference>
<dbReference type="Gene3D" id="6.10.250.3150">
    <property type="match status" value="1"/>
</dbReference>
<dbReference type="InterPro" id="IPR038765">
    <property type="entry name" value="Papain-like_cys_pep_sf"/>
</dbReference>
<dbReference type="KEGG" id="bsd:BLASA_2120"/>
<comment type="similarity">
    <text evidence="1">Belongs to the peptidase C40 family.</text>
</comment>
<dbReference type="PANTHER" id="PTHR47359:SF3">
    <property type="entry name" value="NLP_P60 DOMAIN-CONTAINING PROTEIN-RELATED"/>
    <property type="match status" value="1"/>
</dbReference>
<dbReference type="GO" id="GO:0008234">
    <property type="term" value="F:cysteine-type peptidase activity"/>
    <property type="evidence" value="ECO:0007669"/>
    <property type="project" value="UniProtKB-KW"/>
</dbReference>
<gene>
    <name evidence="7" type="ordered locus">BLASA_2120</name>
</gene>
<sequence length="361" mass="37445">MATPDAPLRHVREQRHTEREVAFTRSPRSGALRSGLLVSAVAAVTVTLLPATASAVPDEVRTADQAAARVAEASHELEVVSEQLNDARVVLAGHQAAATTAGAAVVAAEGQLAALDGQIRQLARSAYTGSGMSPLDLLLTSDSTDELIFSLGTLDAIAEHTDEVLTEVEQAAEVADESREAAAAATAAAQGVVDEITVTRQELERRIADYQRQYDALTAQQQEEVARAHGGESLPAPSGVTAPSSAAQVAVDTALAQAGDPYVWGAGGPNAFDCSGLTSYAYAAAGVMLPHSSRMQSQMGVPVSRSELQPGDLLFFYSPVSHVAMYIGNGQMVHASTSGQPVKVASVTAMGSFNSARRIVG</sequence>
<protein>
    <submittedName>
        <fullName evidence="7">Putative Cell wall-associated hydrolase</fullName>
    </submittedName>
</protein>
<evidence type="ECO:0000313" key="7">
    <source>
        <dbReference type="EMBL" id="CCG03029.1"/>
    </source>
</evidence>
<dbReference type="InterPro" id="IPR051794">
    <property type="entry name" value="PG_Endopeptidase_C40"/>
</dbReference>
<evidence type="ECO:0000313" key="8">
    <source>
        <dbReference type="Proteomes" id="UP000007517"/>
    </source>
</evidence>
<dbReference type="EMBL" id="FO117623">
    <property type="protein sequence ID" value="CCG03029.1"/>
    <property type="molecule type" value="Genomic_DNA"/>
</dbReference>
<dbReference type="MEROPS" id="C40.007"/>
<keyword evidence="3 7" id="KW-0378">Hydrolase</keyword>
<dbReference type="GO" id="GO:0006508">
    <property type="term" value="P:proteolysis"/>
    <property type="evidence" value="ECO:0007669"/>
    <property type="project" value="UniProtKB-KW"/>
</dbReference>
<dbReference type="PANTHER" id="PTHR47359">
    <property type="entry name" value="PEPTIDOGLYCAN DL-ENDOPEPTIDASE CWLO"/>
    <property type="match status" value="1"/>
</dbReference>
<evidence type="ECO:0000256" key="4">
    <source>
        <dbReference type="ARBA" id="ARBA00022807"/>
    </source>
</evidence>
<dbReference type="eggNOG" id="COG0791">
    <property type="taxonomic scope" value="Bacteria"/>
</dbReference>
<evidence type="ECO:0000259" key="6">
    <source>
        <dbReference type="PROSITE" id="PS51935"/>
    </source>
</evidence>
<organism evidence="7 8">
    <name type="scientific">Blastococcus saxobsidens (strain DD2)</name>
    <dbReference type="NCBI Taxonomy" id="1146883"/>
    <lineage>
        <taxon>Bacteria</taxon>
        <taxon>Bacillati</taxon>
        <taxon>Actinomycetota</taxon>
        <taxon>Actinomycetes</taxon>
        <taxon>Geodermatophilales</taxon>
        <taxon>Geodermatophilaceae</taxon>
        <taxon>Blastococcus</taxon>
    </lineage>
</organism>
<proteinExistence type="inferred from homology"/>
<dbReference type="PROSITE" id="PS51935">
    <property type="entry name" value="NLPC_P60"/>
    <property type="match status" value="1"/>
</dbReference>
<keyword evidence="5" id="KW-0175">Coiled coil</keyword>